<name>A0A1L3GMJ2_9BACT</name>
<keyword evidence="1" id="KW-0175">Coiled coil</keyword>
<organism evidence="2 3">
    <name type="scientific">Syntrophotalea acetylenivorans</name>
    <dbReference type="NCBI Taxonomy" id="1842532"/>
    <lineage>
        <taxon>Bacteria</taxon>
        <taxon>Pseudomonadati</taxon>
        <taxon>Thermodesulfobacteriota</taxon>
        <taxon>Desulfuromonadia</taxon>
        <taxon>Desulfuromonadales</taxon>
        <taxon>Syntrophotaleaceae</taxon>
        <taxon>Syntrophotalea</taxon>
    </lineage>
</organism>
<protein>
    <recommendedName>
        <fullName evidence="4">DUF4124 domain-containing protein</fullName>
    </recommendedName>
</protein>
<feature type="coiled-coil region" evidence="1">
    <location>
        <begin position="82"/>
        <end position="120"/>
    </location>
</feature>
<evidence type="ECO:0008006" key="4">
    <source>
        <dbReference type="Google" id="ProtNLM"/>
    </source>
</evidence>
<reference evidence="2 3" key="1">
    <citation type="journal article" date="2017" name="Genome Announc.">
        <title>Complete Genome Sequences of Two Acetylene-Fermenting Pelobacter acetylenicus Strains.</title>
        <authorList>
            <person name="Sutton J.M."/>
            <person name="Baesman S.M."/>
            <person name="Fierst J.L."/>
            <person name="Poret-Peterson A.T."/>
            <person name="Oremland R.S."/>
            <person name="Dunlap D.S."/>
            <person name="Akob D.M."/>
        </authorList>
    </citation>
    <scope>NUCLEOTIDE SEQUENCE [LARGE SCALE GENOMIC DNA]</scope>
    <source>
        <strain evidence="2 3">SFB93</strain>
    </source>
</reference>
<dbReference type="STRING" id="1842532.A7E78_04540"/>
<dbReference type="KEGG" id="pef:A7E78_04540"/>
<accession>A0A1L3GMJ2</accession>
<proteinExistence type="predicted"/>
<evidence type="ECO:0000313" key="3">
    <source>
        <dbReference type="Proteomes" id="UP000182517"/>
    </source>
</evidence>
<evidence type="ECO:0000256" key="1">
    <source>
        <dbReference type="SAM" id="Coils"/>
    </source>
</evidence>
<dbReference type="RefSeq" id="WP_072283128.1">
    <property type="nucleotide sequence ID" value="NZ_CP015519.1"/>
</dbReference>
<dbReference type="Proteomes" id="UP000182517">
    <property type="component" value="Chromosome"/>
</dbReference>
<dbReference type="EMBL" id="CP015519">
    <property type="protein sequence ID" value="APG27166.1"/>
    <property type="molecule type" value="Genomic_DNA"/>
</dbReference>
<sequence length="169" mass="18888">MTKKHLTFFFISLFISPFGDMPEANAQVYSCVTVEGVPFFTDNPALIPPGCHATSVNEREGLGGLSIVVSPPTSTEATEVLLVEMVERKKKQNEMAKELKKTAENLVAQYNQALTRLHRTRRVSRRLKIRGEIREIKERRDTLLLKAAAGSLPFRNRGTINEILAAIPP</sequence>
<keyword evidence="3" id="KW-1185">Reference proteome</keyword>
<gene>
    <name evidence="2" type="ORF">A7E78_04540</name>
</gene>
<evidence type="ECO:0000313" key="2">
    <source>
        <dbReference type="EMBL" id="APG27166.1"/>
    </source>
</evidence>
<dbReference type="OrthoDB" id="8895482at2"/>
<dbReference type="AlphaFoldDB" id="A0A1L3GMJ2"/>